<reference evidence="2 3" key="1">
    <citation type="submission" date="2015-10" db="EMBL/GenBank/DDBJ databases">
        <title>Draft genome sequence of Streptomyces caeruleatus NRRL B-24802, type strain for the species Streptomyces caeruleatus.</title>
        <authorList>
            <person name="Ruckert C."/>
            <person name="Winkler A."/>
            <person name="Kalinowski J."/>
            <person name="Kampfer P."/>
            <person name="Glaeser S."/>
        </authorList>
    </citation>
    <scope>NUCLEOTIDE SEQUENCE [LARGE SCALE GENOMIC DNA]</scope>
    <source>
        <strain evidence="2 3">NRRL B-24802</strain>
    </source>
</reference>
<dbReference type="Gene3D" id="3.60.21.10">
    <property type="match status" value="1"/>
</dbReference>
<keyword evidence="3" id="KW-1185">Reference proteome</keyword>
<dbReference type="STRING" id="661399.AQJ67_02920"/>
<dbReference type="InterPro" id="IPR051918">
    <property type="entry name" value="STPP_CPPED1"/>
</dbReference>
<dbReference type="PANTHER" id="PTHR43143">
    <property type="entry name" value="METALLOPHOSPHOESTERASE, CALCINEURIN SUPERFAMILY"/>
    <property type="match status" value="1"/>
</dbReference>
<dbReference type="Gene3D" id="2.60.120.200">
    <property type="match status" value="1"/>
</dbReference>
<dbReference type="EMBL" id="LMWY01000003">
    <property type="protein sequence ID" value="KUO05794.1"/>
    <property type="molecule type" value="Genomic_DNA"/>
</dbReference>
<evidence type="ECO:0000313" key="3">
    <source>
        <dbReference type="Proteomes" id="UP000053429"/>
    </source>
</evidence>
<dbReference type="InterPro" id="IPR004843">
    <property type="entry name" value="Calcineurin-like_PHP"/>
</dbReference>
<sequence length="613" mass="66876">MCTSHAHDQGEAAQAAAGRRSFLRATALIGATATAAVALPAVAEAAPAAATASDWRPDSDSRRFTLAVMPDTQYLFDGPSIDKAPIEASLRYLLEHGRKENIVFLSHLGDLTQNGSQPEVAAISEAFRLLDRRGVGYSVLAGNHDVKSSTDDQRGATPYLDAFGPKRFQGKKTFGGASPDGYNSFHLFKAAGREWMVLALDWRLSAKGYAWAKDVLARHPRTPVVLTTHELVVEDDTLSAYGQQLWDQLIEDHDQIFLTLNGHYWPAGRATRKNAAGNDVHLHLTNYQNRYFGGAAMIRLYRFDLDRNVIDVETVSPWILGRAAKGLGELERQEIELSGDADRFSVDLDFADRFSGFAPVPARPSRPASRLLIPGTVAYWRFEQPVSGGTVRDASGHGNDLSLVPVGGGTLGWSADHHPDQPGHGSLEFQGFKSPLKGAYLRTVDGAPLNSATFRDGYTIEAFYRLPADWDPDHHAWSGLVSRTGTGGAAGKTADDPDEPLATLSLSNDREPQWAMRPLNQEGIATNWAQETPLETWWHLAVVNDGEHTTMYVEGCPVVRNPKARSTGITSVGLPWLLGGYAYGGKIDQILHGRLGDVRIVARALPVKSFMNH</sequence>
<dbReference type="InterPro" id="IPR029052">
    <property type="entry name" value="Metallo-depent_PP-like"/>
</dbReference>
<dbReference type="GO" id="GO:0016787">
    <property type="term" value="F:hydrolase activity"/>
    <property type="evidence" value="ECO:0007669"/>
    <property type="project" value="InterPro"/>
</dbReference>
<organism evidence="2 3">
    <name type="scientific">Streptomyces caeruleatus</name>
    <dbReference type="NCBI Taxonomy" id="661399"/>
    <lineage>
        <taxon>Bacteria</taxon>
        <taxon>Bacillati</taxon>
        <taxon>Actinomycetota</taxon>
        <taxon>Actinomycetes</taxon>
        <taxon>Kitasatosporales</taxon>
        <taxon>Streptomycetaceae</taxon>
        <taxon>Streptomyces</taxon>
    </lineage>
</organism>
<gene>
    <name evidence="2" type="ORF">AQJ67_02920</name>
</gene>
<name>A0A117RRV4_9ACTN</name>
<accession>A0A117RRV4</accession>
<dbReference type="PANTHER" id="PTHR43143:SF5">
    <property type="entry name" value="SECRETED PROTEIN"/>
    <property type="match status" value="1"/>
</dbReference>
<dbReference type="InterPro" id="IPR013320">
    <property type="entry name" value="ConA-like_dom_sf"/>
</dbReference>
<dbReference type="Pfam" id="PF00149">
    <property type="entry name" value="Metallophos"/>
    <property type="match status" value="1"/>
</dbReference>
<feature type="domain" description="Calcineurin-like phosphoesterase" evidence="1">
    <location>
        <begin position="88"/>
        <end position="253"/>
    </location>
</feature>
<dbReference type="SUPFAM" id="SSF56300">
    <property type="entry name" value="Metallo-dependent phosphatases"/>
    <property type="match status" value="1"/>
</dbReference>
<protein>
    <submittedName>
        <fullName evidence="2">Tat pathway signal sequence domain protein</fullName>
    </submittedName>
</protein>
<dbReference type="Proteomes" id="UP000053429">
    <property type="component" value="Unassembled WGS sequence"/>
</dbReference>
<dbReference type="PROSITE" id="PS51318">
    <property type="entry name" value="TAT"/>
    <property type="match status" value="1"/>
</dbReference>
<comment type="caution">
    <text evidence="2">The sequence shown here is derived from an EMBL/GenBank/DDBJ whole genome shotgun (WGS) entry which is preliminary data.</text>
</comment>
<dbReference type="Pfam" id="PF13385">
    <property type="entry name" value="Laminin_G_3"/>
    <property type="match status" value="1"/>
</dbReference>
<dbReference type="OrthoDB" id="9772095at2"/>
<dbReference type="AlphaFoldDB" id="A0A117RRV4"/>
<evidence type="ECO:0000259" key="1">
    <source>
        <dbReference type="Pfam" id="PF00149"/>
    </source>
</evidence>
<dbReference type="SUPFAM" id="SSF49899">
    <property type="entry name" value="Concanavalin A-like lectins/glucanases"/>
    <property type="match status" value="1"/>
</dbReference>
<dbReference type="RefSeq" id="WP_062716360.1">
    <property type="nucleotide sequence ID" value="NZ_KQ948924.1"/>
</dbReference>
<proteinExistence type="predicted"/>
<dbReference type="InterPro" id="IPR006311">
    <property type="entry name" value="TAT_signal"/>
</dbReference>
<evidence type="ECO:0000313" key="2">
    <source>
        <dbReference type="EMBL" id="KUO05794.1"/>
    </source>
</evidence>